<comment type="similarity">
    <text evidence="2">Belongs to the methyl-accepting chemotaxis (MCP) protein family.</text>
</comment>
<dbReference type="PANTHER" id="PTHR43531">
    <property type="entry name" value="PROTEIN ICFG"/>
    <property type="match status" value="1"/>
</dbReference>
<feature type="compositionally biased region" description="Basic and acidic residues" evidence="4">
    <location>
        <begin position="826"/>
        <end position="841"/>
    </location>
</feature>
<dbReference type="InterPro" id="IPR004090">
    <property type="entry name" value="Chemotax_Me-accpt_rcpt"/>
</dbReference>
<dbReference type="InterPro" id="IPR003660">
    <property type="entry name" value="HAMP_dom"/>
</dbReference>
<dbReference type="GO" id="GO:0016020">
    <property type="term" value="C:membrane"/>
    <property type="evidence" value="ECO:0007669"/>
    <property type="project" value="InterPro"/>
</dbReference>
<dbReference type="KEGG" id="ccel:CCDG5_0454"/>
<gene>
    <name evidence="8" type="ORF">CCDG5_0454</name>
</gene>
<feature type="region of interest" description="Disordered" evidence="4">
    <location>
        <begin position="824"/>
        <end position="869"/>
    </location>
</feature>
<keyword evidence="1" id="KW-0145">Chemotaxis</keyword>
<evidence type="ECO:0000256" key="2">
    <source>
        <dbReference type="ARBA" id="ARBA00029447"/>
    </source>
</evidence>
<evidence type="ECO:0000256" key="1">
    <source>
        <dbReference type="ARBA" id="ARBA00022500"/>
    </source>
</evidence>
<evidence type="ECO:0000259" key="7">
    <source>
        <dbReference type="PROSITE" id="PS50885"/>
    </source>
</evidence>
<feature type="domain" description="Methyl-accepting transducer" evidence="6">
    <location>
        <begin position="580"/>
        <end position="809"/>
    </location>
</feature>
<name>A0A078KM45_9FIRM</name>
<dbReference type="Pfam" id="PF00015">
    <property type="entry name" value="MCPsignal"/>
    <property type="match status" value="1"/>
</dbReference>
<evidence type="ECO:0000256" key="3">
    <source>
        <dbReference type="PROSITE-ProRule" id="PRU00284"/>
    </source>
</evidence>
<dbReference type="PRINTS" id="PR00260">
    <property type="entry name" value="CHEMTRNSDUCR"/>
</dbReference>
<dbReference type="Gene3D" id="1.20.120.1530">
    <property type="match status" value="3"/>
</dbReference>
<dbReference type="PATRIC" id="fig|29343.3.peg.475"/>
<feature type="compositionally biased region" description="Basic and acidic residues" evidence="4">
    <location>
        <begin position="848"/>
        <end position="869"/>
    </location>
</feature>
<dbReference type="PROSITE" id="PS50111">
    <property type="entry name" value="CHEMOTAXIS_TRANSDUC_2"/>
    <property type="match status" value="1"/>
</dbReference>
<evidence type="ECO:0008006" key="10">
    <source>
        <dbReference type="Google" id="ProtNLM"/>
    </source>
</evidence>
<dbReference type="FunFam" id="1.10.287.950:FF:000001">
    <property type="entry name" value="Methyl-accepting chemotaxis sensory transducer"/>
    <property type="match status" value="1"/>
</dbReference>
<keyword evidence="9" id="KW-1185">Reference proteome</keyword>
<evidence type="ECO:0000256" key="5">
    <source>
        <dbReference type="SAM" id="Phobius"/>
    </source>
</evidence>
<dbReference type="PROSITE" id="PS50885">
    <property type="entry name" value="HAMP"/>
    <property type="match status" value="1"/>
</dbReference>
<keyword evidence="5" id="KW-0812">Transmembrane</keyword>
<keyword evidence="3" id="KW-0807">Transducer</keyword>
<dbReference type="HOGENOM" id="CLU_330025_0_0_9"/>
<dbReference type="PROSITE" id="PS51257">
    <property type="entry name" value="PROKAR_LIPOPROTEIN"/>
    <property type="match status" value="1"/>
</dbReference>
<feature type="transmembrane region" description="Helical" evidence="5">
    <location>
        <begin position="12"/>
        <end position="37"/>
    </location>
</feature>
<dbReference type="EMBL" id="LM995447">
    <property type="protein sequence ID" value="CDZ23592.1"/>
    <property type="molecule type" value="Genomic_DNA"/>
</dbReference>
<dbReference type="AlphaFoldDB" id="A0A078KM45"/>
<dbReference type="Gene3D" id="3.30.450.20">
    <property type="entry name" value="PAS domain"/>
    <property type="match status" value="1"/>
</dbReference>
<dbReference type="GO" id="GO:0006935">
    <property type="term" value="P:chemotaxis"/>
    <property type="evidence" value="ECO:0007669"/>
    <property type="project" value="UniProtKB-KW"/>
</dbReference>
<dbReference type="GO" id="GO:0007165">
    <property type="term" value="P:signal transduction"/>
    <property type="evidence" value="ECO:0007669"/>
    <property type="project" value="UniProtKB-KW"/>
</dbReference>
<accession>A0A078KM45</accession>
<dbReference type="PANTHER" id="PTHR43531:SF11">
    <property type="entry name" value="METHYL-ACCEPTING CHEMOTAXIS PROTEIN 3"/>
    <property type="match status" value="1"/>
</dbReference>
<organism evidence="8 9">
    <name type="scientific">[Clostridium] cellulosi</name>
    <dbReference type="NCBI Taxonomy" id="29343"/>
    <lineage>
        <taxon>Bacteria</taxon>
        <taxon>Bacillati</taxon>
        <taxon>Bacillota</taxon>
        <taxon>Clostridia</taxon>
        <taxon>Eubacteriales</taxon>
        <taxon>Oscillospiraceae</taxon>
        <taxon>Oscillospiraceae incertae sedis</taxon>
    </lineage>
</organism>
<dbReference type="CDD" id="cd11386">
    <property type="entry name" value="MCP_signal"/>
    <property type="match status" value="1"/>
</dbReference>
<reference evidence="9" key="1">
    <citation type="submission" date="2014-07" db="EMBL/GenBank/DDBJ databases">
        <authorList>
            <person name="Wibberg D."/>
        </authorList>
    </citation>
    <scope>NUCLEOTIDE SEQUENCE [LARGE SCALE GENOMIC DNA]</scope>
    <source>
        <strain evidence="9">DG5</strain>
    </source>
</reference>
<dbReference type="SUPFAM" id="SSF58104">
    <property type="entry name" value="Methyl-accepting chemotaxis protein (MCP) signaling domain"/>
    <property type="match status" value="1"/>
</dbReference>
<dbReference type="GO" id="GO:0004888">
    <property type="term" value="F:transmembrane signaling receptor activity"/>
    <property type="evidence" value="ECO:0007669"/>
    <property type="project" value="InterPro"/>
</dbReference>
<feature type="transmembrane region" description="Helical" evidence="5">
    <location>
        <begin position="43"/>
        <end position="64"/>
    </location>
</feature>
<evidence type="ECO:0000313" key="8">
    <source>
        <dbReference type="EMBL" id="CDZ23592.1"/>
    </source>
</evidence>
<evidence type="ECO:0000259" key="6">
    <source>
        <dbReference type="PROSITE" id="PS50111"/>
    </source>
</evidence>
<proteinExistence type="inferred from homology"/>
<evidence type="ECO:0000256" key="4">
    <source>
        <dbReference type="SAM" id="MobiDB-lite"/>
    </source>
</evidence>
<dbReference type="InterPro" id="IPR051310">
    <property type="entry name" value="MCP_chemotaxis"/>
</dbReference>
<dbReference type="OrthoDB" id="1862723at2"/>
<keyword evidence="5" id="KW-1133">Transmembrane helix</keyword>
<dbReference type="Pfam" id="PF18947">
    <property type="entry name" value="HAMP_2"/>
    <property type="match status" value="3"/>
</dbReference>
<dbReference type="STRING" id="29343.CCDG5_0454"/>
<feature type="domain" description="HAMP" evidence="7">
    <location>
        <begin position="388"/>
        <end position="440"/>
    </location>
</feature>
<protein>
    <recommendedName>
        <fullName evidence="10">Methyl-accepting chemotaxis sensory transducer</fullName>
    </recommendedName>
</protein>
<dbReference type="SMART" id="SM00304">
    <property type="entry name" value="HAMP"/>
    <property type="match status" value="3"/>
</dbReference>
<dbReference type="Proteomes" id="UP000032431">
    <property type="component" value="Chromosome I"/>
</dbReference>
<dbReference type="Gene3D" id="1.10.287.950">
    <property type="entry name" value="Methyl-accepting chemotaxis protein"/>
    <property type="match status" value="1"/>
</dbReference>
<dbReference type="SMART" id="SM00283">
    <property type="entry name" value="MA"/>
    <property type="match status" value="1"/>
</dbReference>
<dbReference type="InterPro" id="IPR004089">
    <property type="entry name" value="MCPsignal_dom"/>
</dbReference>
<keyword evidence="5" id="KW-0472">Membrane</keyword>
<sequence>MKKENIRQNKRKIALPLLVAYILAFCAGLFGACAITGPQSSKIIFGVLFFVFFIALLITVTLTVRKTNNIFKSVKKLLDDGKYYKAVLDCIPFPVHAVDNNMKWKFVNKAFEKSLVKSGKIADRKSAYGMVCSTAGANICNNEKCGIKQLQKGVHESYFEWSGNKCRLNAAAIVGENGEKLGYVETVTNLTKLIENEEYYKKAIANLMSNLEKLSRGDLDLDLSVPEANSNTQESRETFVMINESLGRVKESLELLTNDAAYLRAAAVEGRLDTRVDASGHSGVYQKIISGIDDTLEAIVKPVKFTTEYILKLANGEDLEEIENTYSGDYAVLMNSLNSVRESLYTLLDESIKLLEAGREGNLTARADTSKFKGGYAKVIAGINGMFEAFATPLNEANEILALMANNDFTRGMDKDYNGEFGKLAESVNKLRETFLIIEELLIEISNGDLSQLEEIMKMPKRSENDRLRPAFIEMMKSVKQLVDEANMLAESAANGKLSVRGNAAGLKGEYGEVVAHINRMIEAVEKPFNDLVFVLEKWTEGDLTAEIDKEYIGDYLRIKNAVNTTGEKFRQMLNSINEAASQVASGSKEIASGSQNLSRGTTEQASSIEELTAAISEIAEQTKNNAKNAENAKSLSLEVQKEAIEGNEKMKSMQEAMRGISDSSANIAKIIKVIDDIAFQTNILSLNAAVEAARAGQAGKGFAVVAQEVRTLASRSATAAKETTQLIEDSSKRVEIGAKIVDETAAEFEKIMQSIEKTTKLVGEISEASAKQATGITQIDKGIEQVSTVVQTNSATAEESAAASEQLSAQAQALRDMVSQFKLGKSSEEPVEKSNVKAERNAAPAIQEKETQPKIVLDDKPQGDYGKY</sequence>
<evidence type="ECO:0000313" key="9">
    <source>
        <dbReference type="Proteomes" id="UP000032431"/>
    </source>
</evidence>